<feature type="region of interest" description="Disordered" evidence="1">
    <location>
        <begin position="361"/>
        <end position="392"/>
    </location>
</feature>
<keyword evidence="3" id="KW-1185">Reference proteome</keyword>
<dbReference type="InterPro" id="IPR038511">
    <property type="entry name" value="TAP42/TAP46-like_sf"/>
</dbReference>
<dbReference type="Pfam" id="PF04177">
    <property type="entry name" value="TAP42"/>
    <property type="match status" value="1"/>
</dbReference>
<accession>A0A5M6C702</accession>
<sequence>MSNLPLPLFYAQTLRSLLPIFDDTLSLSSAEAQSTLSSALDSLYLIQRMLRTLGVFSENESAEEIADGELVFMSVGWVLGGCEEKSGLGGREDRIGALKRAETAYGGFLELLSSYEVLTPEEKAESSAAAAGQSAISKDPAKKREAKIRQYRREKELREKIASSSRDQPEPSSSPIAFLLSILPSESSRPSSSTSVNPEETSEASRTTTLLLLRLLHTLTLSSLSSITMELELLASAPASISEVSEHDSRDTTRGEEDSTWRLDRQPGTYRPRELISGGGRVLRPFTILPSTQAMSDRERLKGDVFKQSWRLPTMTIDEYLQEEQRRGNIITGGGQASYDAPTESELLELAAEDDGTELAEIKGEQKRQKEENWARYTDENKKGAGNTMNRG</sequence>
<dbReference type="PANTHER" id="PTHR10933:SF9">
    <property type="entry name" value="IMMUNOGLOBULIN-BINDING PROTEIN 1"/>
    <property type="match status" value="1"/>
</dbReference>
<protein>
    <submittedName>
        <fullName evidence="2">Uncharacterized protein</fullName>
    </submittedName>
</protein>
<dbReference type="Proteomes" id="UP000322225">
    <property type="component" value="Chromosome 12"/>
</dbReference>
<feature type="region of interest" description="Disordered" evidence="1">
    <location>
        <begin position="185"/>
        <end position="204"/>
    </location>
</feature>
<feature type="region of interest" description="Disordered" evidence="1">
    <location>
        <begin position="126"/>
        <end position="146"/>
    </location>
</feature>
<dbReference type="InterPro" id="IPR007304">
    <property type="entry name" value="TAP46-like"/>
</dbReference>
<gene>
    <name evidence="2" type="ORF">CI109_106525</name>
</gene>
<evidence type="ECO:0000313" key="2">
    <source>
        <dbReference type="EMBL" id="WWD22037.1"/>
    </source>
</evidence>
<dbReference type="PANTHER" id="PTHR10933">
    <property type="entry name" value="IMMUNOGLOBULIN-BINDING PROTEIN 1"/>
    <property type="match status" value="1"/>
</dbReference>
<reference evidence="2" key="2">
    <citation type="submission" date="2024-01" db="EMBL/GenBank/DDBJ databases">
        <title>Comparative genomics of Cryptococcus and Kwoniella reveals pathogenesis evolution and contrasting modes of karyotype evolution via chromosome fusion or intercentromeric recombination.</title>
        <authorList>
            <person name="Coelho M.A."/>
            <person name="David-Palma M."/>
            <person name="Shea T."/>
            <person name="Bowers K."/>
            <person name="McGinley-Smith S."/>
            <person name="Mohammad A.W."/>
            <person name="Gnirke A."/>
            <person name="Yurkov A.M."/>
            <person name="Nowrousian M."/>
            <person name="Sun S."/>
            <person name="Cuomo C.A."/>
            <person name="Heitman J."/>
        </authorList>
    </citation>
    <scope>NUCLEOTIDE SEQUENCE</scope>
    <source>
        <strain evidence="2">CBS 12478</strain>
    </source>
</reference>
<dbReference type="GO" id="GO:0035303">
    <property type="term" value="P:regulation of dephosphorylation"/>
    <property type="evidence" value="ECO:0007669"/>
    <property type="project" value="TreeGrafter"/>
</dbReference>
<feature type="region of interest" description="Disordered" evidence="1">
    <location>
        <begin position="239"/>
        <end position="272"/>
    </location>
</feature>
<dbReference type="OrthoDB" id="10261753at2759"/>
<feature type="compositionally biased region" description="Low complexity" evidence="1">
    <location>
        <begin position="126"/>
        <end position="137"/>
    </location>
</feature>
<dbReference type="RefSeq" id="XP_031861877.1">
    <property type="nucleotide sequence ID" value="XM_032003879.1"/>
</dbReference>
<dbReference type="GeneID" id="43588006"/>
<reference evidence="2" key="1">
    <citation type="submission" date="2017-08" db="EMBL/GenBank/DDBJ databases">
        <authorList>
            <person name="Cuomo C."/>
            <person name="Billmyre B."/>
            <person name="Heitman J."/>
        </authorList>
    </citation>
    <scope>NUCLEOTIDE SEQUENCE</scope>
    <source>
        <strain evidence="2">CBS 12478</strain>
    </source>
</reference>
<feature type="compositionally biased region" description="Basic and acidic residues" evidence="1">
    <location>
        <begin position="244"/>
        <end position="265"/>
    </location>
</feature>
<organism evidence="2 3">
    <name type="scientific">Kwoniella shandongensis</name>
    <dbReference type="NCBI Taxonomy" id="1734106"/>
    <lineage>
        <taxon>Eukaryota</taxon>
        <taxon>Fungi</taxon>
        <taxon>Dikarya</taxon>
        <taxon>Basidiomycota</taxon>
        <taxon>Agaricomycotina</taxon>
        <taxon>Tremellomycetes</taxon>
        <taxon>Tremellales</taxon>
        <taxon>Cryptococcaceae</taxon>
        <taxon>Kwoniella</taxon>
    </lineage>
</organism>
<dbReference type="Gene3D" id="1.25.40.540">
    <property type="entry name" value="TAP42-like family"/>
    <property type="match status" value="1"/>
</dbReference>
<dbReference type="AlphaFoldDB" id="A0A5M6C702"/>
<feature type="compositionally biased region" description="Basic and acidic residues" evidence="1">
    <location>
        <begin position="361"/>
        <end position="383"/>
    </location>
</feature>
<evidence type="ECO:0000313" key="3">
    <source>
        <dbReference type="Proteomes" id="UP000322225"/>
    </source>
</evidence>
<name>A0A5M6C702_9TREE</name>
<dbReference type="KEGG" id="ksn:43588006"/>
<evidence type="ECO:0000256" key="1">
    <source>
        <dbReference type="SAM" id="MobiDB-lite"/>
    </source>
</evidence>
<dbReference type="GO" id="GO:0005829">
    <property type="term" value="C:cytosol"/>
    <property type="evidence" value="ECO:0007669"/>
    <property type="project" value="TreeGrafter"/>
</dbReference>
<dbReference type="GO" id="GO:0009966">
    <property type="term" value="P:regulation of signal transduction"/>
    <property type="evidence" value="ECO:0007669"/>
    <property type="project" value="InterPro"/>
</dbReference>
<dbReference type="GO" id="GO:0051721">
    <property type="term" value="F:protein phosphatase 2A binding"/>
    <property type="evidence" value="ECO:0007669"/>
    <property type="project" value="TreeGrafter"/>
</dbReference>
<dbReference type="EMBL" id="CP144062">
    <property type="protein sequence ID" value="WWD22037.1"/>
    <property type="molecule type" value="Genomic_DNA"/>
</dbReference>
<proteinExistence type="predicted"/>